<proteinExistence type="predicted"/>
<dbReference type="Gene3D" id="3.40.50.850">
    <property type="entry name" value="Isochorismatase-like"/>
    <property type="match status" value="1"/>
</dbReference>
<dbReference type="InterPro" id="IPR000868">
    <property type="entry name" value="Isochorismatase-like_dom"/>
</dbReference>
<dbReference type="Pfam" id="PF00857">
    <property type="entry name" value="Isochorismatase"/>
    <property type="match status" value="1"/>
</dbReference>
<sequence>MPDTSPSAAAPLIVIDLQTGMFDGRFDPPIHDADTIAERARRLIDWARCTGRKVAFIRHDGPPGDPLAPGASGWPVWPLLGQADDEPTFGKNVGNAFSNPDLAAWIAGQGAKDVVLIGAQTDFCVAATVKGAFAEGLGVTLVSDAHSTLDSLEEKAPDIIARHNEAFAGQGVRMTTTAELVGGNN</sequence>
<gene>
    <name evidence="3" type="ORF">O7A05_28200</name>
</gene>
<evidence type="ECO:0000259" key="2">
    <source>
        <dbReference type="Pfam" id="PF00857"/>
    </source>
</evidence>
<dbReference type="RefSeq" id="WP_337096362.1">
    <property type="nucleotide sequence ID" value="NZ_JAPYKO010000029.1"/>
</dbReference>
<organism evidence="3 4">
    <name type="scientific">Mesorhizobium argentiipisi</name>
    <dbReference type="NCBI Taxonomy" id="3015175"/>
    <lineage>
        <taxon>Bacteria</taxon>
        <taxon>Pseudomonadati</taxon>
        <taxon>Pseudomonadota</taxon>
        <taxon>Alphaproteobacteria</taxon>
        <taxon>Hyphomicrobiales</taxon>
        <taxon>Phyllobacteriaceae</taxon>
        <taxon>Mesorhizobium</taxon>
    </lineage>
</organism>
<dbReference type="PANTHER" id="PTHR43540">
    <property type="entry name" value="PEROXYUREIDOACRYLATE/UREIDOACRYLATE AMIDOHYDROLASE-RELATED"/>
    <property type="match status" value="1"/>
</dbReference>
<protein>
    <submittedName>
        <fullName evidence="3">Isochorismatase family protein</fullName>
    </submittedName>
</protein>
<dbReference type="EMBL" id="JAPYKO010000029">
    <property type="protein sequence ID" value="MEI9406015.1"/>
    <property type="molecule type" value="Genomic_DNA"/>
</dbReference>
<evidence type="ECO:0000256" key="1">
    <source>
        <dbReference type="ARBA" id="ARBA00022801"/>
    </source>
</evidence>
<evidence type="ECO:0000313" key="3">
    <source>
        <dbReference type="EMBL" id="MEI9406015.1"/>
    </source>
</evidence>
<dbReference type="Proteomes" id="UP001366503">
    <property type="component" value="Unassembled WGS sequence"/>
</dbReference>
<keyword evidence="4" id="KW-1185">Reference proteome</keyword>
<comment type="caution">
    <text evidence="3">The sequence shown here is derived from an EMBL/GenBank/DDBJ whole genome shotgun (WGS) entry which is preliminary data.</text>
</comment>
<feature type="domain" description="Isochorismatase-like" evidence="2">
    <location>
        <begin position="12"/>
        <end position="154"/>
    </location>
</feature>
<accession>A0ABU8KLL4</accession>
<dbReference type="SUPFAM" id="SSF52499">
    <property type="entry name" value="Isochorismatase-like hydrolases"/>
    <property type="match status" value="1"/>
</dbReference>
<dbReference type="InterPro" id="IPR050272">
    <property type="entry name" value="Isochorismatase-like_hydrls"/>
</dbReference>
<evidence type="ECO:0000313" key="4">
    <source>
        <dbReference type="Proteomes" id="UP001366503"/>
    </source>
</evidence>
<reference evidence="3 4" key="1">
    <citation type="submission" date="2022-12" db="EMBL/GenBank/DDBJ databases">
        <authorList>
            <person name="Muema E."/>
        </authorList>
    </citation>
    <scope>NUCLEOTIDE SEQUENCE [LARGE SCALE GENOMIC DNA]</scope>
    <source>
        <strain evidence="4">1330</strain>
    </source>
</reference>
<keyword evidence="1" id="KW-0378">Hydrolase</keyword>
<dbReference type="InterPro" id="IPR036380">
    <property type="entry name" value="Isochorismatase-like_sf"/>
</dbReference>
<name>A0ABU8KLL4_9HYPH</name>